<reference evidence="2" key="1">
    <citation type="submission" date="2025-08" db="UniProtKB">
        <authorList>
            <consortium name="Ensembl"/>
        </authorList>
    </citation>
    <scope>IDENTIFICATION</scope>
</reference>
<organism evidence="2 3">
    <name type="scientific">Mola mola</name>
    <name type="common">Ocean sunfish</name>
    <name type="synonym">Tetraodon mola</name>
    <dbReference type="NCBI Taxonomy" id="94237"/>
    <lineage>
        <taxon>Eukaryota</taxon>
        <taxon>Metazoa</taxon>
        <taxon>Chordata</taxon>
        <taxon>Craniata</taxon>
        <taxon>Vertebrata</taxon>
        <taxon>Euteleostomi</taxon>
        <taxon>Actinopterygii</taxon>
        <taxon>Neopterygii</taxon>
        <taxon>Teleostei</taxon>
        <taxon>Neoteleostei</taxon>
        <taxon>Acanthomorphata</taxon>
        <taxon>Eupercaria</taxon>
        <taxon>Tetraodontiformes</taxon>
        <taxon>Molidae</taxon>
        <taxon>Mola</taxon>
    </lineage>
</organism>
<evidence type="ECO:0000256" key="1">
    <source>
        <dbReference type="SAM" id="MobiDB-lite"/>
    </source>
</evidence>
<proteinExistence type="predicted"/>
<dbReference type="Ensembl" id="ENSMMOT00000003376.1">
    <property type="protein sequence ID" value="ENSMMOP00000003324.1"/>
    <property type="gene ID" value="ENSMMOG00000002665.1"/>
</dbReference>
<dbReference type="AlphaFoldDB" id="A0A3Q3W4E2"/>
<sequence length="169" mass="17646">MSGRSRNEQNCFGVSSPVLSPVPPAGRTTDTGKSTLQPADDTCPRPLGQCCLAQDSSCVHVMFSLMDSQHAVGALHHIEEPASPNPSPAVTSRDNPQLLMSRYCQDKNPKGSCGFRALMAPPHASSHSTASSPASSCSWACALAAAAVAPPTCCPTRCAAWSTSCTCRR</sequence>
<keyword evidence="3" id="KW-1185">Reference proteome</keyword>
<feature type="compositionally biased region" description="Polar residues" evidence="1">
    <location>
        <begin position="28"/>
        <end position="37"/>
    </location>
</feature>
<protein>
    <submittedName>
        <fullName evidence="2">Uncharacterized protein</fullName>
    </submittedName>
</protein>
<evidence type="ECO:0000313" key="2">
    <source>
        <dbReference type="Ensembl" id="ENSMMOP00000003324.1"/>
    </source>
</evidence>
<reference evidence="2" key="2">
    <citation type="submission" date="2025-09" db="UniProtKB">
        <authorList>
            <consortium name="Ensembl"/>
        </authorList>
    </citation>
    <scope>IDENTIFICATION</scope>
</reference>
<accession>A0A3Q3W4E2</accession>
<evidence type="ECO:0000313" key="3">
    <source>
        <dbReference type="Proteomes" id="UP000261620"/>
    </source>
</evidence>
<name>A0A3Q3W4E2_MOLML</name>
<feature type="region of interest" description="Disordered" evidence="1">
    <location>
        <begin position="1"/>
        <end position="39"/>
    </location>
</feature>
<dbReference type="Proteomes" id="UP000261620">
    <property type="component" value="Unplaced"/>
</dbReference>